<sequence>MTTEAKPTLQAQIVPEVAAHRRADHPVDGVFINRWSPRSFEAKPVSDDVLYTVLEAARWAPSGSNGQPWRFIVAKTNEQKAKFASFIKPGNRAWTDHAPVLILIASSKLRDNGEPSPSHAFDAGAAWASIALQAHLLGLATRAVGGYEKDQAREVLNVPEHVELHAIVALGYRGAREALPEALQEKELPSGRRPLRESIIEGSF</sequence>
<dbReference type="InterPro" id="IPR029479">
    <property type="entry name" value="Nitroreductase"/>
</dbReference>
<name>A0ABV6DES2_9BACL</name>
<evidence type="ECO:0000313" key="4">
    <source>
        <dbReference type="EMBL" id="MFC0211150.1"/>
    </source>
</evidence>
<evidence type="ECO:0000259" key="3">
    <source>
        <dbReference type="Pfam" id="PF00881"/>
    </source>
</evidence>
<keyword evidence="2" id="KW-0560">Oxidoreductase</keyword>
<dbReference type="PANTHER" id="PTHR43673">
    <property type="entry name" value="NAD(P)H NITROREDUCTASE YDGI-RELATED"/>
    <property type="match status" value="1"/>
</dbReference>
<dbReference type="EMBL" id="JBHLWN010000012">
    <property type="protein sequence ID" value="MFC0211150.1"/>
    <property type="molecule type" value="Genomic_DNA"/>
</dbReference>
<dbReference type="Gene3D" id="3.40.109.10">
    <property type="entry name" value="NADH Oxidase"/>
    <property type="match status" value="1"/>
</dbReference>
<organism evidence="4 5">
    <name type="scientific">Paenibacillus chartarius</name>
    <dbReference type="NCBI Taxonomy" id="747481"/>
    <lineage>
        <taxon>Bacteria</taxon>
        <taxon>Bacillati</taxon>
        <taxon>Bacillota</taxon>
        <taxon>Bacilli</taxon>
        <taxon>Bacillales</taxon>
        <taxon>Paenibacillaceae</taxon>
        <taxon>Paenibacillus</taxon>
    </lineage>
</organism>
<dbReference type="Proteomes" id="UP001589776">
    <property type="component" value="Unassembled WGS sequence"/>
</dbReference>
<dbReference type="CDD" id="cd02138">
    <property type="entry name" value="TdsD-like"/>
    <property type="match status" value="1"/>
</dbReference>
<dbReference type="Pfam" id="PF00881">
    <property type="entry name" value="Nitroreductase"/>
    <property type="match status" value="1"/>
</dbReference>
<evidence type="ECO:0000256" key="1">
    <source>
        <dbReference type="ARBA" id="ARBA00007118"/>
    </source>
</evidence>
<evidence type="ECO:0000256" key="2">
    <source>
        <dbReference type="ARBA" id="ARBA00023002"/>
    </source>
</evidence>
<evidence type="ECO:0000313" key="5">
    <source>
        <dbReference type="Proteomes" id="UP001589776"/>
    </source>
</evidence>
<dbReference type="InterPro" id="IPR000415">
    <property type="entry name" value="Nitroreductase-like"/>
</dbReference>
<dbReference type="SUPFAM" id="SSF55469">
    <property type="entry name" value="FMN-dependent nitroreductase-like"/>
    <property type="match status" value="1"/>
</dbReference>
<proteinExistence type="inferred from homology"/>
<feature type="domain" description="Nitroreductase" evidence="3">
    <location>
        <begin position="33"/>
        <end position="87"/>
    </location>
</feature>
<dbReference type="PANTHER" id="PTHR43673:SF10">
    <property type="entry name" value="NADH DEHYDROGENASE_NAD(P)H NITROREDUCTASE XCC3605-RELATED"/>
    <property type="match status" value="1"/>
</dbReference>
<comment type="caution">
    <text evidence="4">The sequence shown here is derived from an EMBL/GenBank/DDBJ whole genome shotgun (WGS) entry which is preliminary data.</text>
</comment>
<gene>
    <name evidence="4" type="ORF">ACFFK0_01595</name>
</gene>
<accession>A0ABV6DES2</accession>
<dbReference type="RefSeq" id="WP_377467970.1">
    <property type="nucleotide sequence ID" value="NZ_JBHLWN010000012.1"/>
</dbReference>
<keyword evidence="5" id="KW-1185">Reference proteome</keyword>
<reference evidence="4 5" key="1">
    <citation type="submission" date="2024-09" db="EMBL/GenBank/DDBJ databases">
        <authorList>
            <person name="Sun Q."/>
            <person name="Mori K."/>
        </authorList>
    </citation>
    <scope>NUCLEOTIDE SEQUENCE [LARGE SCALE GENOMIC DNA]</scope>
    <source>
        <strain evidence="4 5">CCM 7759</strain>
    </source>
</reference>
<protein>
    <submittedName>
        <fullName evidence="4">Nitroreductase family protein</fullName>
    </submittedName>
</protein>
<comment type="similarity">
    <text evidence="1">Belongs to the nitroreductase family.</text>
</comment>